<evidence type="ECO:0000313" key="6">
    <source>
        <dbReference type="Proteomes" id="UP000263900"/>
    </source>
</evidence>
<dbReference type="Proteomes" id="UP000263900">
    <property type="component" value="Chromosome"/>
</dbReference>
<evidence type="ECO:0000256" key="1">
    <source>
        <dbReference type="ARBA" id="ARBA00010688"/>
    </source>
</evidence>
<dbReference type="Gene3D" id="3.40.1190.20">
    <property type="match status" value="1"/>
</dbReference>
<reference evidence="5 6" key="1">
    <citation type="submission" date="2018-09" db="EMBL/GenBank/DDBJ databases">
        <title>Genome sequencing of strain 6GH32-13.</title>
        <authorList>
            <person name="Weon H.-Y."/>
            <person name="Heo J."/>
            <person name="Kwon S.-W."/>
        </authorList>
    </citation>
    <scope>NUCLEOTIDE SEQUENCE [LARGE SCALE GENOMIC DNA]</scope>
    <source>
        <strain evidence="5 6">5GH32-13</strain>
    </source>
</reference>
<dbReference type="OrthoDB" id="9813569at2"/>
<sequence>MKGTVFCFGELLLRMSPVLNRAWIQSNSMPVYVGGAELNVATALARWGVPARYGTALPDNYLSKEICDEVQNKKIDTSAIHYSGSRMGLYYLPQGADMKNAGVIYDRAHSSFAELQPGMIDWDTVLKDVSWFHFSAISPALNENVVAVCKEGAAAAAAKGITVSVDLNYRAKLWQYGKKPADIMPGLAQYCDVIMGNIWAANNLLGIPVDPNIHINGRKEDFLAHAQKTSEAIQQQYPRCKAVANTFRFDHGDGGILYYAALYTGGKLYNTAELIANKIIDKVGSGDCFMAGLIYGLYHQHPAQQVIDVAARAAFGKLMEKGDATSQDMESIIAQLSKHS</sequence>
<name>A0A3B7MQL6_9BACT</name>
<dbReference type="GO" id="GO:0016301">
    <property type="term" value="F:kinase activity"/>
    <property type="evidence" value="ECO:0007669"/>
    <property type="project" value="UniProtKB-KW"/>
</dbReference>
<dbReference type="KEGG" id="pseg:D3H65_17405"/>
<dbReference type="RefSeq" id="WP_119051524.1">
    <property type="nucleotide sequence ID" value="NZ_CP032157.1"/>
</dbReference>
<evidence type="ECO:0000256" key="2">
    <source>
        <dbReference type="ARBA" id="ARBA00022679"/>
    </source>
</evidence>
<dbReference type="PANTHER" id="PTHR43320:SF2">
    <property type="entry name" value="2-DEHYDRO-3-DEOXYGLUCONOKINASE_2-DEHYDRO-3-DEOXYGALACTONOKINASE"/>
    <property type="match status" value="1"/>
</dbReference>
<organism evidence="5 6">
    <name type="scientific">Paraflavitalea soli</name>
    <dbReference type="NCBI Taxonomy" id="2315862"/>
    <lineage>
        <taxon>Bacteria</taxon>
        <taxon>Pseudomonadati</taxon>
        <taxon>Bacteroidota</taxon>
        <taxon>Chitinophagia</taxon>
        <taxon>Chitinophagales</taxon>
        <taxon>Chitinophagaceae</taxon>
        <taxon>Paraflavitalea</taxon>
    </lineage>
</organism>
<evidence type="ECO:0000313" key="5">
    <source>
        <dbReference type="EMBL" id="AXY75643.1"/>
    </source>
</evidence>
<dbReference type="Pfam" id="PF00294">
    <property type="entry name" value="PfkB"/>
    <property type="match status" value="1"/>
</dbReference>
<dbReference type="PANTHER" id="PTHR43320">
    <property type="entry name" value="SUGAR KINASE"/>
    <property type="match status" value="1"/>
</dbReference>
<dbReference type="InterPro" id="IPR011611">
    <property type="entry name" value="PfkB_dom"/>
</dbReference>
<evidence type="ECO:0000259" key="4">
    <source>
        <dbReference type="Pfam" id="PF00294"/>
    </source>
</evidence>
<protein>
    <submittedName>
        <fullName evidence="5">Sugar kinase</fullName>
    </submittedName>
</protein>
<dbReference type="CDD" id="cd01166">
    <property type="entry name" value="KdgK"/>
    <property type="match status" value="1"/>
</dbReference>
<dbReference type="AlphaFoldDB" id="A0A3B7MQL6"/>
<evidence type="ECO:0000256" key="3">
    <source>
        <dbReference type="ARBA" id="ARBA00022777"/>
    </source>
</evidence>
<proteinExistence type="inferred from homology"/>
<dbReference type="EMBL" id="CP032157">
    <property type="protein sequence ID" value="AXY75643.1"/>
    <property type="molecule type" value="Genomic_DNA"/>
</dbReference>
<dbReference type="SUPFAM" id="SSF53613">
    <property type="entry name" value="Ribokinase-like"/>
    <property type="match status" value="1"/>
</dbReference>
<keyword evidence="6" id="KW-1185">Reference proteome</keyword>
<accession>A0A3B7MQL6</accession>
<feature type="domain" description="Carbohydrate kinase PfkB" evidence="4">
    <location>
        <begin position="5"/>
        <end position="325"/>
    </location>
</feature>
<gene>
    <name evidence="5" type="ORF">D3H65_17405</name>
</gene>
<keyword evidence="3 5" id="KW-0418">Kinase</keyword>
<keyword evidence="2" id="KW-0808">Transferase</keyword>
<dbReference type="InterPro" id="IPR029056">
    <property type="entry name" value="Ribokinase-like"/>
</dbReference>
<dbReference type="InterPro" id="IPR052700">
    <property type="entry name" value="Carb_kinase_PfkB-like"/>
</dbReference>
<comment type="similarity">
    <text evidence="1">Belongs to the carbohydrate kinase PfkB family.</text>
</comment>